<feature type="transmembrane region" description="Helical" evidence="6">
    <location>
        <begin position="1056"/>
        <end position="1074"/>
    </location>
</feature>
<dbReference type="InterPro" id="IPR005069">
    <property type="entry name" value="Nucl-diP-sugar_transferase"/>
</dbReference>
<feature type="domain" description="STAS" evidence="7">
    <location>
        <begin position="1165"/>
        <end position="1282"/>
    </location>
</feature>
<dbReference type="PROSITE" id="PS50297">
    <property type="entry name" value="ANK_REP_REGION"/>
    <property type="match status" value="1"/>
</dbReference>
<evidence type="ECO:0000256" key="3">
    <source>
        <dbReference type="ARBA" id="ARBA00022989"/>
    </source>
</evidence>
<evidence type="ECO:0000256" key="1">
    <source>
        <dbReference type="ARBA" id="ARBA00004141"/>
    </source>
</evidence>
<evidence type="ECO:0000259" key="7">
    <source>
        <dbReference type="PROSITE" id="PS50801"/>
    </source>
</evidence>
<keyword evidence="4 6" id="KW-0472">Membrane</keyword>
<dbReference type="PANTHER" id="PTHR11814">
    <property type="entry name" value="SULFATE TRANSPORTER"/>
    <property type="match status" value="1"/>
</dbReference>
<dbReference type="InterPro" id="IPR036770">
    <property type="entry name" value="Ankyrin_rpt-contain_sf"/>
</dbReference>
<proteinExistence type="predicted"/>
<organism evidence="9 10">
    <name type="scientific">Symbiodinium microadriaticum</name>
    <name type="common">Dinoflagellate</name>
    <name type="synonym">Zooxanthella microadriatica</name>
    <dbReference type="NCBI Taxonomy" id="2951"/>
    <lineage>
        <taxon>Eukaryota</taxon>
        <taxon>Sar</taxon>
        <taxon>Alveolata</taxon>
        <taxon>Dinophyceae</taxon>
        <taxon>Suessiales</taxon>
        <taxon>Symbiodiniaceae</taxon>
        <taxon>Symbiodinium</taxon>
    </lineage>
</organism>
<evidence type="ECO:0000256" key="6">
    <source>
        <dbReference type="SAM" id="Phobius"/>
    </source>
</evidence>
<name>A0A1Q9EJ68_SYMMI</name>
<dbReference type="SUPFAM" id="SSF48403">
    <property type="entry name" value="Ankyrin repeat"/>
    <property type="match status" value="1"/>
</dbReference>
<feature type="transmembrane region" description="Helical" evidence="6">
    <location>
        <begin position="1080"/>
        <end position="1098"/>
    </location>
</feature>
<feature type="transmembrane region" description="Helical" evidence="6">
    <location>
        <begin position="618"/>
        <end position="638"/>
    </location>
</feature>
<dbReference type="PROSITE" id="PS50088">
    <property type="entry name" value="ANK_REPEAT"/>
    <property type="match status" value="1"/>
</dbReference>
<feature type="transmembrane region" description="Helical" evidence="6">
    <location>
        <begin position="534"/>
        <end position="557"/>
    </location>
</feature>
<dbReference type="Pfam" id="PF03407">
    <property type="entry name" value="Nucleotid_trans"/>
    <property type="match status" value="1"/>
</dbReference>
<evidence type="ECO:0000313" key="9">
    <source>
        <dbReference type="EMBL" id="OLQ07494.1"/>
    </source>
</evidence>
<dbReference type="OrthoDB" id="288203at2759"/>
<dbReference type="Pfam" id="PF12796">
    <property type="entry name" value="Ank_2"/>
    <property type="match status" value="1"/>
</dbReference>
<keyword evidence="10" id="KW-1185">Reference proteome</keyword>
<keyword evidence="5" id="KW-0040">ANK repeat</keyword>
<dbReference type="InterPro" id="IPR002645">
    <property type="entry name" value="STAS_dom"/>
</dbReference>
<keyword evidence="2 6" id="KW-0812">Transmembrane</keyword>
<dbReference type="Pfam" id="PF00916">
    <property type="entry name" value="Sulfate_transp"/>
    <property type="match status" value="2"/>
</dbReference>
<gene>
    <name evidence="9" type="primary">SULTR4;1</name>
    <name evidence="9" type="ORF">AK812_SmicGene9113</name>
</gene>
<protein>
    <submittedName>
        <fullName evidence="9">Sulfate transporter 4.1, chloroplastic</fullName>
    </submittedName>
</protein>
<dbReference type="GO" id="GO:0016020">
    <property type="term" value="C:membrane"/>
    <property type="evidence" value="ECO:0007669"/>
    <property type="project" value="UniProtKB-SubCell"/>
</dbReference>
<evidence type="ECO:0000313" key="10">
    <source>
        <dbReference type="Proteomes" id="UP000186817"/>
    </source>
</evidence>
<dbReference type="SUPFAM" id="SSF52091">
    <property type="entry name" value="SpoIIaa-like"/>
    <property type="match status" value="1"/>
</dbReference>
<accession>A0A1Q9EJ68</accession>
<dbReference type="Proteomes" id="UP000186817">
    <property type="component" value="Unassembled WGS sequence"/>
</dbReference>
<dbReference type="PROSITE" id="PS50801">
    <property type="entry name" value="STAS"/>
    <property type="match status" value="1"/>
</dbReference>
<comment type="subcellular location">
    <subcellularLocation>
        <location evidence="1">Membrane</location>
        <topology evidence="1">Multi-pass membrane protein</topology>
    </subcellularLocation>
</comment>
<evidence type="ECO:0000256" key="2">
    <source>
        <dbReference type="ARBA" id="ARBA00022692"/>
    </source>
</evidence>
<dbReference type="InterPro" id="IPR001902">
    <property type="entry name" value="SLC26A/SulP_fam"/>
</dbReference>
<keyword evidence="3 6" id="KW-1133">Transmembrane helix</keyword>
<reference evidence="9 10" key="1">
    <citation type="submission" date="2016-02" db="EMBL/GenBank/DDBJ databases">
        <title>Genome analysis of coral dinoflagellate symbionts highlights evolutionary adaptations to a symbiotic lifestyle.</title>
        <authorList>
            <person name="Aranda M."/>
            <person name="Li Y."/>
            <person name="Liew Y.J."/>
            <person name="Baumgarten S."/>
            <person name="Simakov O."/>
            <person name="Wilson M."/>
            <person name="Piel J."/>
            <person name="Ashoor H."/>
            <person name="Bougouffa S."/>
            <person name="Bajic V.B."/>
            <person name="Ryu T."/>
            <person name="Ravasi T."/>
            <person name="Bayer T."/>
            <person name="Micklem G."/>
            <person name="Kim H."/>
            <person name="Bhak J."/>
            <person name="Lajeunesse T.C."/>
            <person name="Voolstra C.R."/>
        </authorList>
    </citation>
    <scope>NUCLEOTIDE SEQUENCE [LARGE SCALE GENOMIC DNA]</scope>
    <source>
        <strain evidence="9 10">CCMP2467</strain>
    </source>
</reference>
<feature type="domain" description="ACT" evidence="8">
    <location>
        <begin position="1342"/>
        <end position="1421"/>
    </location>
</feature>
<evidence type="ECO:0000256" key="4">
    <source>
        <dbReference type="ARBA" id="ARBA00023136"/>
    </source>
</evidence>
<dbReference type="EMBL" id="LSRX01000137">
    <property type="protein sequence ID" value="OLQ07494.1"/>
    <property type="molecule type" value="Genomic_DNA"/>
</dbReference>
<feature type="transmembrane region" description="Helical" evidence="6">
    <location>
        <begin position="1110"/>
        <end position="1141"/>
    </location>
</feature>
<dbReference type="Gene3D" id="1.25.40.20">
    <property type="entry name" value="Ankyrin repeat-containing domain"/>
    <property type="match status" value="1"/>
</dbReference>
<feature type="repeat" description="ANK" evidence="5">
    <location>
        <begin position="63"/>
        <end position="95"/>
    </location>
</feature>
<dbReference type="PROSITE" id="PS51671">
    <property type="entry name" value="ACT"/>
    <property type="match status" value="1"/>
</dbReference>
<sequence>MLLISRTAKSPVVKGTDITGPRKDLVAISCPPEQLIEAGADGDYEFIRLCVEAGVPLDIFNERGVTPLILATVNNKVASARLLLESGADPSMQDINGATCAHYAIELRRFQILDAALEAMTRRRSWLGIYIKDARGYSVLDYARLPDHDESLRLLKLRLGGPLGFVWAVTESMVYNAMIKMPKGEQNKRGLAKHVAKLAAERAAAKVKEKIQQTKDKAREKLLGGALCSYCSEAKISEKKLSETIHMDMPDSDEDDEDGMPDLQKFTTMIMHIVDFSDALCNSLIHANEQRIAAVSEQNPAAMAGMHGVAIGSGIEPRWKHDEVFIGKMEKGESIEITTCSEDTTKEQREILQERQLISNPLKACLRSCVDSLNGVVDDSATPKAKPRRPRREQTMLDKMSKIVTILQWVPELTFHKIRADLVAGLTVGVMVIPQSMSYGAIAGLPYINGMYSACVPTLVYALFGQSRQLAVGPVAMVSLLIEAGLNGSLGPECNVAGKAQYEVCTSEYVGLACLAAALVGVMQVAASILKLGFLVTFLGHPVISGFTSGAAIIIGLSQLKYMLGYDIPKSQYIYDTIINVAMNIQETKPMPLLLGVLWLAYLISNKQIAARYRRLKMLAPMGPLISCVAGTVLIWAWPDMSEKYHVKYVGEIPSGLFPISIGSWQLDKIPTVVGTAMSACLIGYMESIAIGKNLAATNGYEIEACRVVMVTVQKLFFFYDRNFVPLRDQMVASLEQSGGLADFTLCEDVLDDLKGNNRAGGGMPTYLYKSAKIGKALNDVDTDEIFLFTDVDVQYFQPVHEIVRECMADGTDIVFQQEFEDIGVNIGFMAMRKSAACQAFWEFVHAEISRTQALDQRVVNNSLYSGHAAETFGLRWKRWPSSIWASSMAFSGPLPQQLVVHHANFLIEKAPAADPTSKVAQLMQLRQATLGDDKEAQAAWAEFMQGARTCPAMLDYRSRHFGERRPGPEWSTLPENHIARLGGYSERAAKRAAAVVKGAGAPCDSDAARIAGQEMLALGISNVVGAAFSCYPVTGSFSRSAVNNSTGAQTQLSGVITAIVMLCTLLFLTPLFYYLPKFALAAIVMNSVIPLVALGEAKHLFHVKKHDFLLWVTAFLGTLFLGVLMGIMVAVGLSLIIVIYESARPQITILWRIPGTSIYRNMKQESSGTFIQNVFIARIGSSLYFANASFVKDMLLAHVSDLDIVNKTEYIVLEMTPVISVDSSACHVIKDVVNDFRMRNMQVAFAMVGNRVDKTLRKAGLKKFIGDQWFFPTVEEAVQYCVKHQHARRVQDERSSRAASGMLTEEEKLGTAGPIDISTIQVHTGNEIGFSNDLHSSCTMVFISLVKDVPMIMSEIANVFKKNQVSIIRAQIDPSNDESGAKHIYFVRSIRTDNKLTVLEISRIREDLEVVLRRHQLINSKASGETFEVISPSHGGSISNEDIHVQHSAGTDRLSRLEEAQSSHFCHKDVELGMLAWSRAVSSPLEGSSFSSETGRGHAETAPSYPLRAGRCCSASGEFE</sequence>
<dbReference type="InterPro" id="IPR036513">
    <property type="entry name" value="STAS_dom_sf"/>
</dbReference>
<evidence type="ECO:0000256" key="5">
    <source>
        <dbReference type="PROSITE-ProRule" id="PRU00023"/>
    </source>
</evidence>
<dbReference type="InterPro" id="IPR002110">
    <property type="entry name" value="Ankyrin_rpt"/>
</dbReference>
<evidence type="ECO:0000259" key="8">
    <source>
        <dbReference type="PROSITE" id="PS51671"/>
    </source>
</evidence>
<dbReference type="Gene3D" id="3.30.750.24">
    <property type="entry name" value="STAS domain"/>
    <property type="match status" value="1"/>
</dbReference>
<feature type="transmembrane region" description="Helical" evidence="6">
    <location>
        <begin position="509"/>
        <end position="527"/>
    </location>
</feature>
<dbReference type="CDD" id="cd07042">
    <property type="entry name" value="STAS_SulP_like_sulfate_transporter"/>
    <property type="match status" value="1"/>
</dbReference>
<comment type="caution">
    <text evidence="9">The sequence shown here is derived from an EMBL/GenBank/DDBJ whole genome shotgun (WGS) entry which is preliminary data.</text>
</comment>
<dbReference type="Pfam" id="PF01740">
    <property type="entry name" value="STAS"/>
    <property type="match status" value="1"/>
</dbReference>
<dbReference type="InterPro" id="IPR002912">
    <property type="entry name" value="ACT_dom"/>
</dbReference>
<dbReference type="InterPro" id="IPR011547">
    <property type="entry name" value="SLC26A/SulP_dom"/>
</dbReference>
<dbReference type="GO" id="GO:0055085">
    <property type="term" value="P:transmembrane transport"/>
    <property type="evidence" value="ECO:0007669"/>
    <property type="project" value="InterPro"/>
</dbReference>